<dbReference type="InterPro" id="IPR050784">
    <property type="entry name" value="IAP"/>
</dbReference>
<sequence>MAVEFLVTSLWLQNGGYIVSQQCVLGYRWIDNVSIDTFNANILVIVFILTFSADSMKTNLMETDAVLSCTNIYFKPKHMNMIYYVNRVKTFTNWPRQLIQTPKALSKSGFFYENVGDRVTCFYCGVILKNWLKNDCIDTEHLRWSPDCSFAKMVSSMDGFSELTSN</sequence>
<organism evidence="1 2">
    <name type="scientific">Tegillarca granosa</name>
    <name type="common">Malaysian cockle</name>
    <name type="synonym">Anadara granosa</name>
    <dbReference type="NCBI Taxonomy" id="220873"/>
    <lineage>
        <taxon>Eukaryota</taxon>
        <taxon>Metazoa</taxon>
        <taxon>Spiralia</taxon>
        <taxon>Lophotrochozoa</taxon>
        <taxon>Mollusca</taxon>
        <taxon>Bivalvia</taxon>
        <taxon>Autobranchia</taxon>
        <taxon>Pteriomorphia</taxon>
        <taxon>Arcoida</taxon>
        <taxon>Arcoidea</taxon>
        <taxon>Arcidae</taxon>
        <taxon>Tegillarca</taxon>
    </lineage>
</organism>
<dbReference type="Proteomes" id="UP001217089">
    <property type="component" value="Unassembled WGS sequence"/>
</dbReference>
<keyword evidence="2" id="KW-1185">Reference proteome</keyword>
<evidence type="ECO:0000313" key="1">
    <source>
        <dbReference type="EMBL" id="KAJ8300755.1"/>
    </source>
</evidence>
<comment type="caution">
    <text evidence="1">The sequence shown here is derived from an EMBL/GenBank/DDBJ whole genome shotgun (WGS) entry which is preliminary data.</text>
</comment>
<proteinExistence type="predicted"/>
<dbReference type="Pfam" id="PF00653">
    <property type="entry name" value="BIR"/>
    <property type="match status" value="1"/>
</dbReference>
<dbReference type="PANTHER" id="PTHR10044">
    <property type="entry name" value="INHIBITOR OF APOPTOSIS"/>
    <property type="match status" value="1"/>
</dbReference>
<dbReference type="PROSITE" id="PS50143">
    <property type="entry name" value="BIR_REPEAT_2"/>
    <property type="match status" value="1"/>
</dbReference>
<dbReference type="PANTHER" id="PTHR10044:SF139">
    <property type="entry name" value="DEATH-ASSOCIATED INHIBITOR OF APOPTOSIS 2"/>
    <property type="match status" value="1"/>
</dbReference>
<dbReference type="InterPro" id="IPR001370">
    <property type="entry name" value="BIR_rpt"/>
</dbReference>
<dbReference type="CDD" id="cd00022">
    <property type="entry name" value="BIR"/>
    <property type="match status" value="1"/>
</dbReference>
<dbReference type="SUPFAM" id="SSF57924">
    <property type="entry name" value="Inhibitor of apoptosis (IAP) repeat"/>
    <property type="match status" value="1"/>
</dbReference>
<reference evidence="1 2" key="1">
    <citation type="submission" date="2022-12" db="EMBL/GenBank/DDBJ databases">
        <title>Chromosome-level genome of Tegillarca granosa.</title>
        <authorList>
            <person name="Kim J."/>
        </authorList>
    </citation>
    <scope>NUCLEOTIDE SEQUENCE [LARGE SCALE GENOMIC DNA]</scope>
    <source>
        <strain evidence="1">Teg-2019</strain>
        <tissue evidence="1">Adductor muscle</tissue>
    </source>
</reference>
<accession>A0ABQ9E6I9</accession>
<dbReference type="Gene3D" id="1.10.1170.10">
    <property type="entry name" value="Inhibitor Of Apoptosis Protein (2mihbC-IAP-1), Chain A"/>
    <property type="match status" value="1"/>
</dbReference>
<name>A0ABQ9E6I9_TEGGR</name>
<dbReference type="EMBL" id="JARBDR010000919">
    <property type="protein sequence ID" value="KAJ8300755.1"/>
    <property type="molecule type" value="Genomic_DNA"/>
</dbReference>
<dbReference type="SMART" id="SM00238">
    <property type="entry name" value="BIR"/>
    <property type="match status" value="1"/>
</dbReference>
<gene>
    <name evidence="1" type="ORF">KUTeg_022274</name>
</gene>
<evidence type="ECO:0000313" key="2">
    <source>
        <dbReference type="Proteomes" id="UP001217089"/>
    </source>
</evidence>
<protein>
    <submittedName>
        <fullName evidence="1">Uncharacterized protein</fullName>
    </submittedName>
</protein>